<dbReference type="AlphaFoldDB" id="A0A914DRP7"/>
<dbReference type="PANTHER" id="PTHR23310:SF62">
    <property type="entry name" value="ACYL-COA BINDING PROTEIN 1, ISOFORM A"/>
    <property type="match status" value="1"/>
</dbReference>
<feature type="domain" description="ACB" evidence="4">
    <location>
        <begin position="1"/>
        <end position="86"/>
    </location>
</feature>
<organism evidence="5 6">
    <name type="scientific">Acrobeloides nanus</name>
    <dbReference type="NCBI Taxonomy" id="290746"/>
    <lineage>
        <taxon>Eukaryota</taxon>
        <taxon>Metazoa</taxon>
        <taxon>Ecdysozoa</taxon>
        <taxon>Nematoda</taxon>
        <taxon>Chromadorea</taxon>
        <taxon>Rhabditida</taxon>
        <taxon>Tylenchina</taxon>
        <taxon>Cephalobomorpha</taxon>
        <taxon>Cephaloboidea</taxon>
        <taxon>Cephalobidae</taxon>
        <taxon>Acrobeloides</taxon>
    </lineage>
</organism>
<dbReference type="Pfam" id="PF00887">
    <property type="entry name" value="ACBP"/>
    <property type="match status" value="1"/>
</dbReference>
<name>A0A914DRP7_9BILA</name>
<evidence type="ECO:0000256" key="1">
    <source>
        <dbReference type="ARBA" id="ARBA00005567"/>
    </source>
</evidence>
<dbReference type="InterPro" id="IPR014352">
    <property type="entry name" value="FERM/acyl-CoA-bd_prot_sf"/>
</dbReference>
<dbReference type="PROSITE" id="PS00880">
    <property type="entry name" value="ACB_1"/>
    <property type="match status" value="1"/>
</dbReference>
<accession>A0A914DRP7</accession>
<dbReference type="SUPFAM" id="SSF47027">
    <property type="entry name" value="Acyl-CoA binding protein"/>
    <property type="match status" value="1"/>
</dbReference>
<evidence type="ECO:0000256" key="3">
    <source>
        <dbReference type="ARBA" id="ARBA00059808"/>
    </source>
</evidence>
<dbReference type="InterPro" id="IPR022408">
    <property type="entry name" value="Acyl-CoA-binding_prot_CS"/>
</dbReference>
<dbReference type="Gene3D" id="1.20.80.10">
    <property type="match status" value="1"/>
</dbReference>
<comment type="function">
    <text evidence="3">Binds medium- and long-chain acyl-CoA esters with very high affinity and may function as an intracellular carrier of acyl-CoA esters.</text>
</comment>
<dbReference type="WBParaSite" id="ACRNAN_scaffold3640.g17005.t1">
    <property type="protein sequence ID" value="ACRNAN_scaffold3640.g17005.t1"/>
    <property type="gene ID" value="ACRNAN_scaffold3640.g17005"/>
</dbReference>
<evidence type="ECO:0000259" key="4">
    <source>
        <dbReference type="PROSITE" id="PS51228"/>
    </source>
</evidence>
<proteinExistence type="inferred from homology"/>
<evidence type="ECO:0000313" key="6">
    <source>
        <dbReference type="WBParaSite" id="ACRNAN_scaffold3640.g17005.t1"/>
    </source>
</evidence>
<evidence type="ECO:0000256" key="2">
    <source>
        <dbReference type="ARBA" id="ARBA00023121"/>
    </source>
</evidence>
<dbReference type="PRINTS" id="PR00689">
    <property type="entry name" value="ACOABINDINGP"/>
</dbReference>
<dbReference type="InterPro" id="IPR035984">
    <property type="entry name" value="Acyl-CoA-binding_sf"/>
</dbReference>
<dbReference type="GO" id="GO:0006631">
    <property type="term" value="P:fatty acid metabolic process"/>
    <property type="evidence" value="ECO:0007669"/>
    <property type="project" value="TreeGrafter"/>
</dbReference>
<dbReference type="InterPro" id="IPR000582">
    <property type="entry name" value="Acyl-CoA-binding_protein"/>
</dbReference>
<evidence type="ECO:0000313" key="5">
    <source>
        <dbReference type="Proteomes" id="UP000887540"/>
    </source>
</evidence>
<dbReference type="GO" id="GO:0019915">
    <property type="term" value="P:lipid storage"/>
    <property type="evidence" value="ECO:0007669"/>
    <property type="project" value="UniProtKB-ARBA"/>
</dbReference>
<dbReference type="PANTHER" id="PTHR23310">
    <property type="entry name" value="ACYL-COA-BINDING PROTEIN, ACBP"/>
    <property type="match status" value="1"/>
</dbReference>
<dbReference type="Proteomes" id="UP000887540">
    <property type="component" value="Unplaced"/>
</dbReference>
<dbReference type="GO" id="GO:0000062">
    <property type="term" value="F:fatty-acyl-CoA binding"/>
    <property type="evidence" value="ECO:0007669"/>
    <property type="project" value="InterPro"/>
</dbReference>
<sequence>MTLTFEDAAEKIKKLKSSPSNDELLEIYALYKQATTGDNSTSKPGLLDPKGRAKWNAWDAKKGTSQDQANELYVVEAEKLIAKYGI</sequence>
<reference evidence="6" key="1">
    <citation type="submission" date="2022-11" db="UniProtKB">
        <authorList>
            <consortium name="WormBaseParasite"/>
        </authorList>
    </citation>
    <scope>IDENTIFICATION</scope>
</reference>
<protein>
    <submittedName>
        <fullName evidence="6">ACB domain-containing protein</fullName>
    </submittedName>
</protein>
<dbReference type="FunFam" id="1.20.80.10:FF:000010">
    <property type="entry name" value="Acyl-CoA-binding domain-containing protein 5"/>
    <property type="match status" value="1"/>
</dbReference>
<keyword evidence="5" id="KW-1185">Reference proteome</keyword>
<comment type="similarity">
    <text evidence="1">Belongs to the ACBP family.</text>
</comment>
<dbReference type="PROSITE" id="PS51228">
    <property type="entry name" value="ACB_2"/>
    <property type="match status" value="1"/>
</dbReference>
<keyword evidence="2" id="KW-0446">Lipid-binding</keyword>